<dbReference type="Gene3D" id="3.40.50.300">
    <property type="entry name" value="P-loop containing nucleotide triphosphate hydrolases"/>
    <property type="match status" value="1"/>
</dbReference>
<evidence type="ECO:0000259" key="10">
    <source>
        <dbReference type="Pfam" id="PF05191"/>
    </source>
</evidence>
<keyword evidence="12" id="KW-1185">Reference proteome</keyword>
<evidence type="ECO:0000256" key="9">
    <source>
        <dbReference type="RuleBase" id="RU003331"/>
    </source>
</evidence>
<evidence type="ECO:0000313" key="11">
    <source>
        <dbReference type="EMBL" id="GLC31329.1"/>
    </source>
</evidence>
<comment type="catalytic activity">
    <reaction evidence="7 9">
        <text>AMP + ATP = 2 ADP</text>
        <dbReference type="Rhea" id="RHEA:12973"/>
        <dbReference type="ChEBI" id="CHEBI:30616"/>
        <dbReference type="ChEBI" id="CHEBI:456215"/>
        <dbReference type="ChEBI" id="CHEBI:456216"/>
        <dbReference type="EC" id="2.7.4.3"/>
    </reaction>
</comment>
<comment type="domain">
    <text evidence="7">Consists of three domains, a large central CORE domain and two small peripheral domains, NMPbind and LID, which undergo movements during catalysis. The LID domain closes over the site of phosphoryl transfer upon ATP binding. Assembling and dissambling the active center during each catalytic cycle provides an effective means to prevent ATP hydrolysis. Some bacteria have evolved a zinc-coordinating structure that stabilizes the LID domain.</text>
</comment>
<feature type="region of interest" description="NMP" evidence="7">
    <location>
        <begin position="30"/>
        <end position="59"/>
    </location>
</feature>
<dbReference type="SUPFAM" id="SSF52540">
    <property type="entry name" value="P-loop containing nucleoside triphosphate hydrolases"/>
    <property type="match status" value="1"/>
</dbReference>
<feature type="domain" description="Adenylate kinase active site lid" evidence="10">
    <location>
        <begin position="127"/>
        <end position="162"/>
    </location>
</feature>
<comment type="subcellular location">
    <subcellularLocation>
        <location evidence="7 9">Cytoplasm</location>
    </subcellularLocation>
</comment>
<feature type="binding site" evidence="7">
    <location>
        <position position="150"/>
    </location>
    <ligand>
        <name>Zn(2+)</name>
        <dbReference type="ChEBI" id="CHEBI:29105"/>
        <note>structural</note>
    </ligand>
</feature>
<dbReference type="InterPro" id="IPR006259">
    <property type="entry name" value="Adenyl_kin_sub"/>
</dbReference>
<keyword evidence="1 7" id="KW-0808">Transferase</keyword>
<dbReference type="InterPro" id="IPR027417">
    <property type="entry name" value="P-loop_NTPase"/>
</dbReference>
<dbReference type="InterPro" id="IPR033690">
    <property type="entry name" value="Adenylat_kinase_CS"/>
</dbReference>
<comment type="similarity">
    <text evidence="7 8">Belongs to the adenylate kinase family.</text>
</comment>
<dbReference type="InterPro" id="IPR007862">
    <property type="entry name" value="Adenylate_kinase_lid-dom"/>
</dbReference>
<evidence type="ECO:0000256" key="5">
    <source>
        <dbReference type="ARBA" id="ARBA00022777"/>
    </source>
</evidence>
<sequence length="214" mass="23869">MRIILLGAPGVGKGTQAKLIAKEFNVCHISTGEMFRAEIAKGSNLGKISKEYMDKGDLVPDEITTQIIGERLKCDDCSNGFLLDGFPRTTAQAEALDKLLNEENKTLDKVVLINVKDDIILERIIGRRTCKQCGTNYHIKFNPSKLKEKCESCGGDLTQREDDKEEVVTERLVQYNKLTQPLIAYYNNKNLLSSVDGTLSVDEVFHEISSLLIS</sequence>
<dbReference type="NCBIfam" id="TIGR01351">
    <property type="entry name" value="adk"/>
    <property type="match status" value="1"/>
</dbReference>
<organism evidence="11 12">
    <name type="scientific">Clostridium omnivorum</name>
    <dbReference type="NCBI Taxonomy" id="1604902"/>
    <lineage>
        <taxon>Bacteria</taxon>
        <taxon>Bacillati</taxon>
        <taxon>Bacillota</taxon>
        <taxon>Clostridia</taxon>
        <taxon>Eubacteriales</taxon>
        <taxon>Clostridiaceae</taxon>
        <taxon>Clostridium</taxon>
    </lineage>
</organism>
<keyword evidence="3 7" id="KW-0545">Nucleotide biosynthesis</keyword>
<feature type="binding site" evidence="7">
    <location>
        <position position="199"/>
    </location>
    <ligand>
        <name>ATP</name>
        <dbReference type="ChEBI" id="CHEBI:30616"/>
    </ligand>
</feature>
<evidence type="ECO:0000256" key="6">
    <source>
        <dbReference type="ARBA" id="ARBA00022833"/>
    </source>
</evidence>
<feature type="binding site" evidence="7">
    <location>
        <position position="127"/>
    </location>
    <ligand>
        <name>ATP</name>
        <dbReference type="ChEBI" id="CHEBI:30616"/>
    </ligand>
</feature>
<dbReference type="EC" id="2.7.4.3" evidence="7 9"/>
<comment type="pathway">
    <text evidence="7">Purine metabolism; AMP biosynthesis via salvage pathway; AMP from ADP: step 1/1.</text>
</comment>
<evidence type="ECO:0000256" key="8">
    <source>
        <dbReference type="RuleBase" id="RU003330"/>
    </source>
</evidence>
<feature type="binding site" evidence="7">
    <location>
        <begin position="57"/>
        <end position="59"/>
    </location>
    <ligand>
        <name>AMP</name>
        <dbReference type="ChEBI" id="CHEBI:456215"/>
    </ligand>
</feature>
<dbReference type="Proteomes" id="UP001208567">
    <property type="component" value="Unassembled WGS sequence"/>
</dbReference>
<proteinExistence type="inferred from homology"/>
<accession>A0ABQ5N8B5</accession>
<feature type="binding site" evidence="7">
    <location>
        <position position="92"/>
    </location>
    <ligand>
        <name>AMP</name>
        <dbReference type="ChEBI" id="CHEBI:456215"/>
    </ligand>
</feature>
<feature type="binding site" evidence="7">
    <location>
        <position position="153"/>
    </location>
    <ligand>
        <name>Zn(2+)</name>
        <dbReference type="ChEBI" id="CHEBI:29105"/>
        <note>structural</note>
    </ligand>
</feature>
<dbReference type="NCBIfam" id="NF011100">
    <property type="entry name" value="PRK14527.1"/>
    <property type="match status" value="1"/>
</dbReference>
<dbReference type="HAMAP" id="MF_00235">
    <property type="entry name" value="Adenylate_kinase_Adk"/>
    <property type="match status" value="1"/>
</dbReference>
<feature type="binding site" evidence="7">
    <location>
        <position position="171"/>
    </location>
    <ligand>
        <name>AMP</name>
        <dbReference type="ChEBI" id="CHEBI:456215"/>
    </ligand>
</feature>
<keyword evidence="2 7" id="KW-0479">Metal-binding</keyword>
<dbReference type="PROSITE" id="PS00113">
    <property type="entry name" value="ADENYLATE_KINASE"/>
    <property type="match status" value="1"/>
</dbReference>
<keyword evidence="5 7" id="KW-0418">Kinase</keyword>
<keyword evidence="7 9" id="KW-0067">ATP-binding</keyword>
<dbReference type="RefSeq" id="WP_264850611.1">
    <property type="nucleotide sequence ID" value="NZ_BRXR01000001.1"/>
</dbReference>
<feature type="binding site" evidence="7">
    <location>
        <position position="133"/>
    </location>
    <ligand>
        <name>Zn(2+)</name>
        <dbReference type="ChEBI" id="CHEBI:29105"/>
        <note>structural</note>
    </ligand>
</feature>
<dbReference type="EMBL" id="BRXR01000001">
    <property type="protein sequence ID" value="GLC31329.1"/>
    <property type="molecule type" value="Genomic_DNA"/>
</dbReference>
<dbReference type="PRINTS" id="PR00094">
    <property type="entry name" value="ADENYLTKNASE"/>
</dbReference>
<evidence type="ECO:0000256" key="4">
    <source>
        <dbReference type="ARBA" id="ARBA00022741"/>
    </source>
</evidence>
<feature type="binding site" evidence="7">
    <location>
        <position position="130"/>
    </location>
    <ligand>
        <name>Zn(2+)</name>
        <dbReference type="ChEBI" id="CHEBI:29105"/>
        <note>structural</note>
    </ligand>
</feature>
<protein>
    <recommendedName>
        <fullName evidence="7 9">Adenylate kinase</fullName>
        <shortName evidence="7">AK</shortName>
        <ecNumber evidence="7 9">2.7.4.3</ecNumber>
    </recommendedName>
    <alternativeName>
        <fullName evidence="7">ATP-AMP transphosphorylase</fullName>
    </alternativeName>
    <alternativeName>
        <fullName evidence="7">ATP:AMP phosphotransferase</fullName>
    </alternativeName>
    <alternativeName>
        <fullName evidence="7">Adenylate monophosphate kinase</fullName>
    </alternativeName>
</protein>
<dbReference type="CDD" id="cd01428">
    <property type="entry name" value="ADK"/>
    <property type="match status" value="1"/>
</dbReference>
<evidence type="ECO:0000313" key="12">
    <source>
        <dbReference type="Proteomes" id="UP001208567"/>
    </source>
</evidence>
<feature type="binding site" evidence="7">
    <location>
        <begin position="85"/>
        <end position="88"/>
    </location>
    <ligand>
        <name>AMP</name>
        <dbReference type="ChEBI" id="CHEBI:456215"/>
    </ligand>
</feature>
<feature type="region of interest" description="LID" evidence="7">
    <location>
        <begin position="126"/>
        <end position="163"/>
    </location>
</feature>
<dbReference type="PANTHER" id="PTHR23359">
    <property type="entry name" value="NUCLEOTIDE KINASE"/>
    <property type="match status" value="1"/>
</dbReference>
<keyword evidence="4 7" id="KW-0547">Nucleotide-binding</keyword>
<dbReference type="InterPro" id="IPR000850">
    <property type="entry name" value="Adenylat/UMP-CMP_kin"/>
</dbReference>
<comment type="caution">
    <text evidence="11">The sequence shown here is derived from an EMBL/GenBank/DDBJ whole genome shotgun (WGS) entry which is preliminary data.</text>
</comment>
<evidence type="ECO:0000256" key="7">
    <source>
        <dbReference type="HAMAP-Rule" id="MF_00235"/>
    </source>
</evidence>
<reference evidence="11 12" key="1">
    <citation type="journal article" date="2024" name="Int. J. Syst. Evol. Microbiol.">
        <title>Clostridium omnivorum sp. nov., isolated from anoxic soil under the treatment of reductive soil disinfestation.</title>
        <authorList>
            <person name="Ueki A."/>
            <person name="Tonouchi A."/>
            <person name="Kaku N."/>
            <person name="Honma S."/>
            <person name="Ueki K."/>
        </authorList>
    </citation>
    <scope>NUCLEOTIDE SEQUENCE [LARGE SCALE GENOMIC DNA]</scope>
    <source>
        <strain evidence="11 12">E14</strain>
    </source>
</reference>
<evidence type="ECO:0000256" key="2">
    <source>
        <dbReference type="ARBA" id="ARBA00022723"/>
    </source>
</evidence>
<feature type="binding site" evidence="7">
    <location>
        <begin position="10"/>
        <end position="15"/>
    </location>
    <ligand>
        <name>ATP</name>
        <dbReference type="ChEBI" id="CHEBI:30616"/>
    </ligand>
</feature>
<keyword evidence="6 7" id="KW-0862">Zinc</keyword>
<keyword evidence="7" id="KW-0963">Cytoplasm</keyword>
<feature type="binding site" evidence="7">
    <location>
        <position position="160"/>
    </location>
    <ligand>
        <name>AMP</name>
        <dbReference type="ChEBI" id="CHEBI:456215"/>
    </ligand>
</feature>
<feature type="binding site" evidence="7">
    <location>
        <position position="31"/>
    </location>
    <ligand>
        <name>AMP</name>
        <dbReference type="ChEBI" id="CHEBI:456215"/>
    </ligand>
</feature>
<dbReference type="Pfam" id="PF05191">
    <property type="entry name" value="ADK_lid"/>
    <property type="match status" value="1"/>
</dbReference>
<dbReference type="NCBIfam" id="NF001380">
    <property type="entry name" value="PRK00279.1-2"/>
    <property type="match status" value="1"/>
</dbReference>
<gene>
    <name evidence="11" type="primary">adk_2</name>
    <name evidence="7" type="synonym">adk</name>
    <name evidence="11" type="ORF">bsdE14_27390</name>
</gene>
<dbReference type="NCBIfam" id="NF001381">
    <property type="entry name" value="PRK00279.1-3"/>
    <property type="match status" value="1"/>
</dbReference>
<comment type="function">
    <text evidence="7">Catalyzes the reversible transfer of the terminal phosphate group between ATP and AMP. Plays an important role in cellular energy homeostasis and in adenine nucleotide metabolism.</text>
</comment>
<evidence type="ECO:0000256" key="1">
    <source>
        <dbReference type="ARBA" id="ARBA00022679"/>
    </source>
</evidence>
<comment type="caution">
    <text evidence="7">Lacks conserved residue(s) required for the propagation of feature annotation.</text>
</comment>
<dbReference type="GO" id="GO:0016301">
    <property type="term" value="F:kinase activity"/>
    <property type="evidence" value="ECO:0007669"/>
    <property type="project" value="UniProtKB-KW"/>
</dbReference>
<evidence type="ECO:0000256" key="3">
    <source>
        <dbReference type="ARBA" id="ARBA00022727"/>
    </source>
</evidence>
<name>A0ABQ5N8B5_9CLOT</name>
<comment type="subunit">
    <text evidence="7 9">Monomer.</text>
</comment>
<dbReference type="Pfam" id="PF00406">
    <property type="entry name" value="ADK"/>
    <property type="match status" value="1"/>
</dbReference>
<feature type="binding site" evidence="7">
    <location>
        <position position="36"/>
    </location>
    <ligand>
        <name>AMP</name>
        <dbReference type="ChEBI" id="CHEBI:456215"/>
    </ligand>
</feature>